<sequence>MRCTSSAVHHRRPPTGKVRRQGDRHAGAHVRAEVSTAGTAALPGVCLPWVGTPRRRTFMPVPIADSRSRICAPNRWHPE</sequence>
<dbReference type="EMBL" id="OCYT01000132">
    <property type="protein sequence ID" value="SON86136.1"/>
    <property type="molecule type" value="Genomic_DNA"/>
</dbReference>
<proteinExistence type="predicted"/>
<feature type="compositionally biased region" description="Basic residues" evidence="1">
    <location>
        <begin position="8"/>
        <end position="19"/>
    </location>
</feature>
<keyword evidence="5" id="KW-1185">Reference proteome</keyword>
<name>A0AB38E5B4_XANCH</name>
<gene>
    <name evidence="2" type="ORF">XAP6984_730007</name>
    <name evidence="3" type="ORF">XAP7430_690007</name>
</gene>
<evidence type="ECO:0000313" key="3">
    <source>
        <dbReference type="EMBL" id="SON92041.1"/>
    </source>
</evidence>
<evidence type="ECO:0000256" key="1">
    <source>
        <dbReference type="SAM" id="MobiDB-lite"/>
    </source>
</evidence>
<accession>A0AB38E5B4</accession>
<evidence type="ECO:0000313" key="2">
    <source>
        <dbReference type="EMBL" id="SON86136.1"/>
    </source>
</evidence>
<dbReference type="EMBL" id="OCYS01000126">
    <property type="protein sequence ID" value="SON92041.1"/>
    <property type="molecule type" value="Genomic_DNA"/>
</dbReference>
<organism evidence="3 4">
    <name type="scientific">Xanthomonas campestris pv. phaseoli</name>
    <dbReference type="NCBI Taxonomy" id="317013"/>
    <lineage>
        <taxon>Bacteria</taxon>
        <taxon>Pseudomonadati</taxon>
        <taxon>Pseudomonadota</taxon>
        <taxon>Gammaproteobacteria</taxon>
        <taxon>Lysobacterales</taxon>
        <taxon>Lysobacteraceae</taxon>
        <taxon>Xanthomonas</taxon>
    </lineage>
</organism>
<dbReference type="Proteomes" id="UP000234166">
    <property type="component" value="Unassembled WGS sequence"/>
</dbReference>
<feature type="compositionally biased region" description="Basic and acidic residues" evidence="1">
    <location>
        <begin position="20"/>
        <end position="31"/>
    </location>
</feature>
<dbReference type="AlphaFoldDB" id="A0AB38E5B4"/>
<evidence type="ECO:0000313" key="4">
    <source>
        <dbReference type="Proteomes" id="UP000234166"/>
    </source>
</evidence>
<comment type="caution">
    <text evidence="3">The sequence shown here is derived from an EMBL/GenBank/DDBJ whole genome shotgun (WGS) entry which is preliminary data.</text>
</comment>
<protein>
    <submittedName>
        <fullName evidence="3">Uncharacterized protein</fullName>
    </submittedName>
</protein>
<dbReference type="Proteomes" id="UP000234181">
    <property type="component" value="Unassembled WGS sequence"/>
</dbReference>
<feature type="region of interest" description="Disordered" evidence="1">
    <location>
        <begin position="1"/>
        <end position="31"/>
    </location>
</feature>
<reference evidence="4 5" key="1">
    <citation type="submission" date="2017-10" db="EMBL/GenBank/DDBJ databases">
        <authorList>
            <person name="Regsiter A."/>
            <person name="William W."/>
        </authorList>
    </citation>
    <scope>NUCLEOTIDE SEQUENCE [LARGE SCALE GENOMIC DNA]</scope>
    <source>
        <strain evidence="2 5">CFBP6984</strain>
        <strain evidence="3 4">CFBP7430</strain>
    </source>
</reference>
<evidence type="ECO:0000313" key="5">
    <source>
        <dbReference type="Proteomes" id="UP000234181"/>
    </source>
</evidence>